<dbReference type="InterPro" id="IPR025161">
    <property type="entry name" value="IS402-like_dom"/>
</dbReference>
<proteinExistence type="predicted"/>
<name>A0ABN0YXI0_9ACTN</name>
<accession>A0ABN0YXI0</accession>
<comment type="caution">
    <text evidence="2">The sequence shown here is derived from an EMBL/GenBank/DDBJ whole genome shotgun (WGS) entry which is preliminary data.</text>
</comment>
<sequence length="93" mass="10887">MLVDVGERPAYPSDLSDGAWELIRPVITAWKARHPSVSGHEGQYAMREIVNAILYRARTRCQWRYLSPRPGAEERGVLLLRQMARRRHRRNHP</sequence>
<evidence type="ECO:0000259" key="1">
    <source>
        <dbReference type="Pfam" id="PF13340"/>
    </source>
</evidence>
<feature type="domain" description="Insertion element IS402-like" evidence="1">
    <location>
        <begin position="15"/>
        <end position="71"/>
    </location>
</feature>
<organism evidence="2 3">
    <name type="scientific">Streptomyces luteireticuli</name>
    <dbReference type="NCBI Taxonomy" id="173858"/>
    <lineage>
        <taxon>Bacteria</taxon>
        <taxon>Bacillati</taxon>
        <taxon>Actinomycetota</taxon>
        <taxon>Actinomycetes</taxon>
        <taxon>Kitasatosporales</taxon>
        <taxon>Streptomycetaceae</taxon>
        <taxon>Streptomyces</taxon>
    </lineage>
</organism>
<dbReference type="Proteomes" id="UP001500879">
    <property type="component" value="Unassembled WGS sequence"/>
</dbReference>
<reference evidence="2 3" key="1">
    <citation type="journal article" date="2019" name="Int. J. Syst. Evol. Microbiol.">
        <title>The Global Catalogue of Microorganisms (GCM) 10K type strain sequencing project: providing services to taxonomists for standard genome sequencing and annotation.</title>
        <authorList>
            <consortium name="The Broad Institute Genomics Platform"/>
            <consortium name="The Broad Institute Genome Sequencing Center for Infectious Disease"/>
            <person name="Wu L."/>
            <person name="Ma J."/>
        </authorList>
    </citation>
    <scope>NUCLEOTIDE SEQUENCE [LARGE SCALE GENOMIC DNA]</scope>
    <source>
        <strain evidence="2 3">JCM 4788</strain>
    </source>
</reference>
<keyword evidence="3" id="KW-1185">Reference proteome</keyword>
<gene>
    <name evidence="2" type="ORF">GCM10010357_44960</name>
</gene>
<dbReference type="Pfam" id="PF13340">
    <property type="entry name" value="DUF4096"/>
    <property type="match status" value="1"/>
</dbReference>
<dbReference type="EMBL" id="BAAABX010000048">
    <property type="protein sequence ID" value="GAA0418617.1"/>
    <property type="molecule type" value="Genomic_DNA"/>
</dbReference>
<evidence type="ECO:0000313" key="2">
    <source>
        <dbReference type="EMBL" id="GAA0418617.1"/>
    </source>
</evidence>
<protein>
    <recommendedName>
        <fullName evidence="1">Insertion element IS402-like domain-containing protein</fullName>
    </recommendedName>
</protein>
<dbReference type="PANTHER" id="PTHR30007">
    <property type="entry name" value="PHP DOMAIN PROTEIN"/>
    <property type="match status" value="1"/>
</dbReference>
<evidence type="ECO:0000313" key="3">
    <source>
        <dbReference type="Proteomes" id="UP001500879"/>
    </source>
</evidence>
<dbReference type="PANTHER" id="PTHR30007:SF0">
    <property type="entry name" value="TRANSPOSASE"/>
    <property type="match status" value="1"/>
</dbReference>